<evidence type="ECO:0000313" key="9">
    <source>
        <dbReference type="Proteomes" id="UP000032545"/>
    </source>
</evidence>
<dbReference type="InterPro" id="IPR006379">
    <property type="entry name" value="HAD-SF_hydro_IIB"/>
</dbReference>
<comment type="caution">
    <text evidence="8">The sequence shown here is derived from an EMBL/GenBank/DDBJ whole genome shotgun (WGS) entry which is preliminary data.</text>
</comment>
<evidence type="ECO:0000256" key="4">
    <source>
        <dbReference type="ARBA" id="ARBA00022801"/>
    </source>
</evidence>
<keyword evidence="9" id="KW-1185">Reference proteome</keyword>
<comment type="similarity">
    <text evidence="3 6">Belongs to the trehalose phosphatase family.</text>
</comment>
<evidence type="ECO:0000256" key="5">
    <source>
        <dbReference type="ARBA" id="ARBA00024179"/>
    </source>
</evidence>
<dbReference type="EMBL" id="JYFN01000006">
    <property type="protein sequence ID" value="KJE24545.1"/>
    <property type="molecule type" value="Genomic_DNA"/>
</dbReference>
<dbReference type="InterPro" id="IPR044651">
    <property type="entry name" value="OTSB-like"/>
</dbReference>
<dbReference type="NCBIfam" id="TIGR01484">
    <property type="entry name" value="HAD-SF-IIB"/>
    <property type="match status" value="1"/>
</dbReference>
<evidence type="ECO:0000256" key="1">
    <source>
        <dbReference type="ARBA" id="ARBA00000500"/>
    </source>
</evidence>
<reference evidence="8 9" key="2">
    <citation type="journal article" date="2016" name="Genome Announc.">
        <title>Permanent Draft Genome Sequences for Two Variants of Frankia sp. Strain CpI1, the First Frankia Strain Isolated from Root Nodules of Comptonia peregrina.</title>
        <authorList>
            <person name="Oshone R."/>
            <person name="Hurst S.G.IV."/>
            <person name="Abebe-Akele F."/>
            <person name="Simpson S."/>
            <person name="Morris K."/>
            <person name="Thomas W.K."/>
            <person name="Tisa L.S."/>
        </authorList>
    </citation>
    <scope>NUCLEOTIDE SEQUENCE [LARGE SCALE GENOMIC DNA]</scope>
    <source>
        <strain evidence="9">CpI1-S</strain>
    </source>
</reference>
<dbReference type="InterPro" id="IPR003337">
    <property type="entry name" value="Trehalose_PPase"/>
</dbReference>
<comment type="function">
    <text evidence="5 6">Removes the phosphate from trehalose 6-phosphate to produce free trehalose.</text>
</comment>
<dbReference type="AlphaFoldDB" id="A0A0D8BKC9"/>
<gene>
    <name evidence="8" type="ORF">FF36_01278</name>
</gene>
<dbReference type="GO" id="GO:0005992">
    <property type="term" value="P:trehalose biosynthetic process"/>
    <property type="evidence" value="ECO:0007669"/>
    <property type="project" value="InterPro"/>
</dbReference>
<protein>
    <recommendedName>
        <fullName evidence="6">Trehalose 6-phosphate phosphatase</fullName>
        <ecNumber evidence="6">3.1.3.12</ecNumber>
    </recommendedName>
</protein>
<dbReference type="NCBIfam" id="TIGR00685">
    <property type="entry name" value="T6PP"/>
    <property type="match status" value="1"/>
</dbReference>
<evidence type="ECO:0000256" key="6">
    <source>
        <dbReference type="RuleBase" id="RU361117"/>
    </source>
</evidence>
<comment type="cofactor">
    <cofactor evidence="6">
        <name>Mg(2+)</name>
        <dbReference type="ChEBI" id="CHEBI:18420"/>
    </cofactor>
</comment>
<organism evidence="8 9">
    <name type="scientific">Frankia torreyi</name>
    <dbReference type="NCBI Taxonomy" id="1856"/>
    <lineage>
        <taxon>Bacteria</taxon>
        <taxon>Bacillati</taxon>
        <taxon>Actinomycetota</taxon>
        <taxon>Actinomycetes</taxon>
        <taxon>Frankiales</taxon>
        <taxon>Frankiaceae</taxon>
        <taxon>Frankia</taxon>
    </lineage>
</organism>
<dbReference type="Gene3D" id="3.30.70.1020">
    <property type="entry name" value="Trehalose-6-phosphate phosphatase related protein, domain 2"/>
    <property type="match status" value="1"/>
</dbReference>
<reference evidence="9" key="1">
    <citation type="submission" date="2015-02" db="EMBL/GenBank/DDBJ databases">
        <title>Draft Genome of Frankia sp. CpI1-S.</title>
        <authorList>
            <person name="Oshone R.T."/>
            <person name="Ngom M."/>
            <person name="Ghodhbane-Gtari F."/>
            <person name="Gtari M."/>
            <person name="Morris K."/>
            <person name="Thomas K."/>
            <person name="Sen A."/>
            <person name="Tisa L.S."/>
        </authorList>
    </citation>
    <scope>NUCLEOTIDE SEQUENCE [LARGE SCALE GENOMIC DNA]</scope>
    <source>
        <strain evidence="9">CpI1-S</strain>
    </source>
</reference>
<dbReference type="GO" id="GO:0004805">
    <property type="term" value="F:trehalose-phosphatase activity"/>
    <property type="evidence" value="ECO:0007669"/>
    <property type="project" value="UniProtKB-EC"/>
</dbReference>
<dbReference type="GO" id="GO:0046872">
    <property type="term" value="F:metal ion binding"/>
    <property type="evidence" value="ECO:0007669"/>
    <property type="project" value="UniProtKB-KW"/>
</dbReference>
<comment type="catalytic activity">
    <reaction evidence="1 6">
        <text>alpha,alpha-trehalose 6-phosphate + H2O = alpha,alpha-trehalose + phosphate</text>
        <dbReference type="Rhea" id="RHEA:23420"/>
        <dbReference type="ChEBI" id="CHEBI:15377"/>
        <dbReference type="ChEBI" id="CHEBI:16551"/>
        <dbReference type="ChEBI" id="CHEBI:43474"/>
        <dbReference type="ChEBI" id="CHEBI:58429"/>
        <dbReference type="EC" id="3.1.3.12"/>
    </reaction>
</comment>
<dbReference type="Pfam" id="PF02358">
    <property type="entry name" value="Trehalose_PPase"/>
    <property type="match status" value="1"/>
</dbReference>
<comment type="pathway">
    <text evidence="2 6">Glycan biosynthesis; trehalose biosynthesis.</text>
</comment>
<keyword evidence="4 6" id="KW-0378">Hydrolase</keyword>
<dbReference type="EC" id="3.1.3.12" evidence="6"/>
<evidence type="ECO:0000313" key="8">
    <source>
        <dbReference type="EMBL" id="KJE24545.1"/>
    </source>
</evidence>
<evidence type="ECO:0000256" key="7">
    <source>
        <dbReference type="SAM" id="MobiDB-lite"/>
    </source>
</evidence>
<evidence type="ECO:0000256" key="3">
    <source>
        <dbReference type="ARBA" id="ARBA00008770"/>
    </source>
</evidence>
<dbReference type="PATRIC" id="fig|1502723.3.peg.5066"/>
<dbReference type="PANTHER" id="PTHR43768:SF3">
    <property type="entry name" value="TREHALOSE 6-PHOSPHATE PHOSPHATASE"/>
    <property type="match status" value="1"/>
</dbReference>
<keyword evidence="6" id="KW-0460">Magnesium</keyword>
<dbReference type="Gene3D" id="3.40.50.1000">
    <property type="entry name" value="HAD superfamily/HAD-like"/>
    <property type="match status" value="1"/>
</dbReference>
<dbReference type="InterPro" id="IPR023214">
    <property type="entry name" value="HAD_sf"/>
</dbReference>
<feature type="region of interest" description="Disordered" evidence="7">
    <location>
        <begin position="19"/>
        <end position="42"/>
    </location>
</feature>
<name>A0A0D8BKC9_9ACTN</name>
<dbReference type="Proteomes" id="UP000032545">
    <property type="component" value="Unassembled WGS sequence"/>
</dbReference>
<dbReference type="PANTHER" id="PTHR43768">
    <property type="entry name" value="TREHALOSE 6-PHOSPHATE PHOSPHATASE"/>
    <property type="match status" value="1"/>
</dbReference>
<dbReference type="InterPro" id="IPR036412">
    <property type="entry name" value="HAD-like_sf"/>
</dbReference>
<accession>A0A0D8BKC9</accession>
<proteinExistence type="inferred from homology"/>
<evidence type="ECO:0000256" key="2">
    <source>
        <dbReference type="ARBA" id="ARBA00005199"/>
    </source>
</evidence>
<sequence length="309" mass="32033">MISDRPVWDIPRWACPPVLDHRPREGSVSDSAQHRAPAPRTPAGGAGLAALLTAPDRALIALDYDGTLAPIVARPADAVPAPGAIEALRRISRAVGTLSIITGRPVDALLELTGVEKLPDLGELVILGQYGLQRWDSRSRAITSPEPLPGVGAVRAALPELLRDAPAGTVVEDKHQALVVHVRRTADPDAALAALAPALTTLAEEHGLEAAPGKKVLELRPPGHDKGGALRELVAARGARSVLVAGDDYGDLPAFSAVDEMRAGGLPGITVCSDSPEVPAVLRERADLVVGGPAGMVALLEVLIERLGG</sequence>
<keyword evidence="6" id="KW-0479">Metal-binding</keyword>
<dbReference type="SUPFAM" id="SSF56784">
    <property type="entry name" value="HAD-like"/>
    <property type="match status" value="1"/>
</dbReference>